<comment type="caution">
    <text evidence="1">The sequence shown here is derived from an EMBL/GenBank/DDBJ whole genome shotgun (WGS) entry which is preliminary data.</text>
</comment>
<keyword evidence="2" id="KW-1185">Reference proteome</keyword>
<evidence type="ECO:0000313" key="1">
    <source>
        <dbReference type="EMBL" id="KAJ1374736.1"/>
    </source>
</evidence>
<proteinExistence type="predicted"/>
<accession>A0AAD5WM38</accession>
<reference evidence="1" key="1">
    <citation type="submission" date="2021-06" db="EMBL/GenBank/DDBJ databases">
        <title>Parelaphostrongylus tenuis whole genome reference sequence.</title>
        <authorList>
            <person name="Garwood T.J."/>
            <person name="Larsen P.A."/>
            <person name="Fountain-Jones N.M."/>
            <person name="Garbe J.R."/>
            <person name="Macchietto M.G."/>
            <person name="Kania S.A."/>
            <person name="Gerhold R.W."/>
            <person name="Richards J.E."/>
            <person name="Wolf T.M."/>
        </authorList>
    </citation>
    <scope>NUCLEOTIDE SEQUENCE</scope>
    <source>
        <strain evidence="1">MNPRO001-30</strain>
        <tissue evidence="1">Meninges</tissue>
    </source>
</reference>
<dbReference type="AlphaFoldDB" id="A0AAD5WM38"/>
<sequence>MIERIYELYNVLHCLTILQNHFCCNPRQISAADDDIAERHTDIEPELSFVHCWETLFTVQSASESKPCTLYFTWPLTESVKPMSSWDDADGERS</sequence>
<organism evidence="1 2">
    <name type="scientific">Parelaphostrongylus tenuis</name>
    <name type="common">Meningeal worm</name>
    <dbReference type="NCBI Taxonomy" id="148309"/>
    <lineage>
        <taxon>Eukaryota</taxon>
        <taxon>Metazoa</taxon>
        <taxon>Ecdysozoa</taxon>
        <taxon>Nematoda</taxon>
        <taxon>Chromadorea</taxon>
        <taxon>Rhabditida</taxon>
        <taxon>Rhabditina</taxon>
        <taxon>Rhabditomorpha</taxon>
        <taxon>Strongyloidea</taxon>
        <taxon>Metastrongylidae</taxon>
        <taxon>Parelaphostrongylus</taxon>
    </lineage>
</organism>
<protein>
    <submittedName>
        <fullName evidence="1">Uncharacterized protein</fullName>
    </submittedName>
</protein>
<name>A0AAD5WM38_PARTN</name>
<evidence type="ECO:0000313" key="2">
    <source>
        <dbReference type="Proteomes" id="UP001196413"/>
    </source>
</evidence>
<gene>
    <name evidence="1" type="ORF">KIN20_037496</name>
</gene>
<dbReference type="Proteomes" id="UP001196413">
    <property type="component" value="Unassembled WGS sequence"/>
</dbReference>
<dbReference type="EMBL" id="JAHQIW010007483">
    <property type="protein sequence ID" value="KAJ1374736.1"/>
    <property type="molecule type" value="Genomic_DNA"/>
</dbReference>